<dbReference type="Proteomes" id="UP000004080">
    <property type="component" value="Unassembled WGS sequence"/>
</dbReference>
<evidence type="ECO:0000313" key="5">
    <source>
        <dbReference type="EMBL" id="EIT87413.1"/>
    </source>
</evidence>
<protein>
    <submittedName>
        <fullName evidence="5">Transcriptional regulator</fullName>
    </submittedName>
</protein>
<organism evidence="5 6">
    <name type="scientific">Fictibacillus macauensis ZFHKF-1</name>
    <dbReference type="NCBI Taxonomy" id="1196324"/>
    <lineage>
        <taxon>Bacteria</taxon>
        <taxon>Bacillati</taxon>
        <taxon>Bacillota</taxon>
        <taxon>Bacilli</taxon>
        <taxon>Bacillales</taxon>
        <taxon>Fictibacillaceae</taxon>
        <taxon>Fictibacillus</taxon>
    </lineage>
</organism>
<dbReference type="GO" id="GO:0003677">
    <property type="term" value="F:DNA binding"/>
    <property type="evidence" value="ECO:0007669"/>
    <property type="project" value="InterPro"/>
</dbReference>
<dbReference type="Pfam" id="PF01381">
    <property type="entry name" value="HTH_3"/>
    <property type="match status" value="1"/>
</dbReference>
<reference evidence="5 6" key="1">
    <citation type="journal article" date="2012" name="J. Bacteriol.">
        <title>Genome of Bacillus macauensis ZFHKF-1, a Long-Chain-Forming Bacterium.</title>
        <authorList>
            <person name="Cai L."/>
            <person name="Zhang T."/>
        </authorList>
    </citation>
    <scope>NUCLEOTIDE SEQUENCE [LARGE SCALE GENOMIC DNA]</scope>
    <source>
        <strain evidence="5 6">ZFHKF-1</strain>
    </source>
</reference>
<feature type="repeat" description="TPR" evidence="3">
    <location>
        <begin position="266"/>
        <end position="299"/>
    </location>
</feature>
<dbReference type="SMART" id="SM00530">
    <property type="entry name" value="HTH_XRE"/>
    <property type="match status" value="1"/>
</dbReference>
<keyword evidence="2 3" id="KW-0802">TPR repeat</keyword>
<dbReference type="SMART" id="SM00028">
    <property type="entry name" value="TPR"/>
    <property type="match status" value="3"/>
</dbReference>
<dbReference type="PANTHER" id="PTHR45641:SF19">
    <property type="entry name" value="NEPHROCYSTIN-3"/>
    <property type="match status" value="1"/>
</dbReference>
<evidence type="ECO:0000259" key="4">
    <source>
        <dbReference type="PROSITE" id="PS50943"/>
    </source>
</evidence>
<feature type="domain" description="HTH cro/C1-type" evidence="4">
    <location>
        <begin position="6"/>
        <end position="59"/>
    </location>
</feature>
<dbReference type="SUPFAM" id="SSF48452">
    <property type="entry name" value="TPR-like"/>
    <property type="match status" value="1"/>
</dbReference>
<dbReference type="SUPFAM" id="SSF47413">
    <property type="entry name" value="lambda repressor-like DNA-binding domains"/>
    <property type="match status" value="1"/>
</dbReference>
<evidence type="ECO:0000256" key="3">
    <source>
        <dbReference type="PROSITE-ProRule" id="PRU00339"/>
    </source>
</evidence>
<dbReference type="PANTHER" id="PTHR45641">
    <property type="entry name" value="TETRATRICOPEPTIDE REPEAT PROTEIN (AFU_ORTHOLOGUE AFUA_6G03870)"/>
    <property type="match status" value="1"/>
</dbReference>
<proteinExistence type="predicted"/>
<dbReference type="CDD" id="cd00093">
    <property type="entry name" value="HTH_XRE"/>
    <property type="match status" value="1"/>
</dbReference>
<dbReference type="AlphaFoldDB" id="I8UKQ6"/>
<comment type="caution">
    <text evidence="5">The sequence shown here is derived from an EMBL/GenBank/DDBJ whole genome shotgun (WGS) entry which is preliminary data.</text>
</comment>
<name>I8UKQ6_9BACL</name>
<evidence type="ECO:0000313" key="6">
    <source>
        <dbReference type="Proteomes" id="UP000004080"/>
    </source>
</evidence>
<dbReference type="STRING" id="1196324.A374_00525"/>
<evidence type="ECO:0000256" key="1">
    <source>
        <dbReference type="ARBA" id="ARBA00022737"/>
    </source>
</evidence>
<dbReference type="InterPro" id="IPR001387">
    <property type="entry name" value="Cro/C1-type_HTH"/>
</dbReference>
<dbReference type="RefSeq" id="WP_007200216.1">
    <property type="nucleotide sequence ID" value="NZ_AKKV01000005.1"/>
</dbReference>
<dbReference type="EMBL" id="AKKV01000005">
    <property type="protein sequence ID" value="EIT87413.1"/>
    <property type="molecule type" value="Genomic_DNA"/>
</dbReference>
<dbReference type="Pfam" id="PF13424">
    <property type="entry name" value="TPR_12"/>
    <property type="match status" value="1"/>
</dbReference>
<dbReference type="InterPro" id="IPR010982">
    <property type="entry name" value="Lambda_DNA-bd_dom_sf"/>
</dbReference>
<dbReference type="InterPro" id="IPR011990">
    <property type="entry name" value="TPR-like_helical_dom_sf"/>
</dbReference>
<dbReference type="Gene3D" id="1.25.40.10">
    <property type="entry name" value="Tetratricopeptide repeat domain"/>
    <property type="match status" value="1"/>
</dbReference>
<gene>
    <name evidence="5" type="ORF">A374_00525</name>
</gene>
<dbReference type="PROSITE" id="PS50943">
    <property type="entry name" value="HTH_CROC1"/>
    <property type="match status" value="1"/>
</dbReference>
<sequence length="417" mass="49328">MVGQRIRYYRKTKGLTQEELAQGICSVSYLSKIEKGDARSSDEVLNLLCKRLGISPEEEDTDEILGLLDEWNLLMVNRHTEVAAEMFKSIREKINNTHNPEIILRYKIFQMRYYLIPQNRDLDIVDKNIQEIEKTFEHLTPELVFFYYTCKTIYFSEKGNHVQGLELALKAEAISKEVKVRSAFLGHLFYLIAYCYSYLSAISPVHTYAFKALSIFDSEYLYSRSADCQILIGISFRRANNFDEAEYHYNQALKYALQFKDKFISSVIYHNLGLVYSCKMEHEKAIKLYEKVLETRNQSDYNTAPTYFLIASAYFKLNQFDDCQTYITKGLENIKDTKNNPHFFHLKLLEYRLGSFEFEDFEHFMTKNAIPFFQQNNHWEFTSEFCEVLADWYFEQSQYKKASTYYRIANSSRKHIV</sequence>
<dbReference type="PATRIC" id="fig|1196324.3.peg.108"/>
<keyword evidence="1" id="KW-0677">Repeat</keyword>
<evidence type="ECO:0000256" key="2">
    <source>
        <dbReference type="ARBA" id="ARBA00022803"/>
    </source>
</evidence>
<dbReference type="eggNOG" id="COG1396">
    <property type="taxonomic scope" value="Bacteria"/>
</dbReference>
<dbReference type="Gene3D" id="1.10.260.40">
    <property type="entry name" value="lambda repressor-like DNA-binding domains"/>
    <property type="match status" value="1"/>
</dbReference>
<keyword evidence="6" id="KW-1185">Reference proteome</keyword>
<dbReference type="OrthoDB" id="1150409at2"/>
<accession>I8UKQ6</accession>
<dbReference type="PROSITE" id="PS50005">
    <property type="entry name" value="TPR"/>
    <property type="match status" value="1"/>
</dbReference>
<dbReference type="InterPro" id="IPR019734">
    <property type="entry name" value="TPR_rpt"/>
</dbReference>